<reference evidence="3" key="1">
    <citation type="submission" date="2017-02" db="UniProtKB">
        <authorList>
            <consortium name="WormBaseParasite"/>
        </authorList>
    </citation>
    <scope>IDENTIFICATION</scope>
</reference>
<dbReference type="Proteomes" id="UP000271162">
    <property type="component" value="Unassembled WGS sequence"/>
</dbReference>
<name>A0A0N4Y4R7_NIPBR</name>
<proteinExistence type="predicted"/>
<evidence type="ECO:0000313" key="3">
    <source>
        <dbReference type="WBParaSite" id="NBR_0001091701-mRNA-1"/>
    </source>
</evidence>
<organism evidence="3">
    <name type="scientific">Nippostrongylus brasiliensis</name>
    <name type="common">Rat hookworm</name>
    <dbReference type="NCBI Taxonomy" id="27835"/>
    <lineage>
        <taxon>Eukaryota</taxon>
        <taxon>Metazoa</taxon>
        <taxon>Ecdysozoa</taxon>
        <taxon>Nematoda</taxon>
        <taxon>Chromadorea</taxon>
        <taxon>Rhabditida</taxon>
        <taxon>Rhabditina</taxon>
        <taxon>Rhabditomorpha</taxon>
        <taxon>Strongyloidea</taxon>
        <taxon>Heligmosomidae</taxon>
        <taxon>Nippostrongylus</taxon>
    </lineage>
</organism>
<evidence type="ECO:0000313" key="2">
    <source>
        <dbReference type="Proteomes" id="UP000271162"/>
    </source>
</evidence>
<sequence length="130" mass="14692">MLRALSGTHRLLQSVWKRTLAAVPPTEGVSADQVEEDSDFFAWYTVRQVCASDAFSQCDRRIAKRYDNTSKIPVAQVMTRAVIFNVRCDFHGFNNLRWILACPSNGLTASKFTGHLIASKSEEKVEISFY</sequence>
<dbReference type="WBParaSite" id="NBR_0001091701-mRNA-1">
    <property type="protein sequence ID" value="NBR_0001091701-mRNA-1"/>
    <property type="gene ID" value="NBR_0001091701"/>
</dbReference>
<accession>A0A0N4Y4R7</accession>
<dbReference type="EMBL" id="UYSL01020414">
    <property type="protein sequence ID" value="VDL74507.1"/>
    <property type="molecule type" value="Genomic_DNA"/>
</dbReference>
<evidence type="ECO:0000313" key="1">
    <source>
        <dbReference type="EMBL" id="VDL74507.1"/>
    </source>
</evidence>
<protein>
    <submittedName>
        <fullName evidence="1 3">Uncharacterized protein</fullName>
    </submittedName>
</protein>
<keyword evidence="2" id="KW-1185">Reference proteome</keyword>
<dbReference type="AlphaFoldDB" id="A0A0N4Y4R7"/>
<reference evidence="1 2" key="2">
    <citation type="submission" date="2018-11" db="EMBL/GenBank/DDBJ databases">
        <authorList>
            <consortium name="Pathogen Informatics"/>
        </authorList>
    </citation>
    <scope>NUCLEOTIDE SEQUENCE [LARGE SCALE GENOMIC DNA]</scope>
</reference>
<gene>
    <name evidence="1" type="ORF">NBR_LOCUS10918</name>
</gene>